<organism evidence="5 6">
    <name type="scientific">Pelagibaculum spongiae</name>
    <dbReference type="NCBI Taxonomy" id="2080658"/>
    <lineage>
        <taxon>Bacteria</taxon>
        <taxon>Pseudomonadati</taxon>
        <taxon>Pseudomonadota</taxon>
        <taxon>Gammaproteobacteria</taxon>
        <taxon>Oceanospirillales</taxon>
        <taxon>Pelagibaculum</taxon>
    </lineage>
</organism>
<name>A0A2V1GYW5_9GAMM</name>
<dbReference type="AlphaFoldDB" id="A0A2V1GYW5"/>
<dbReference type="InterPro" id="IPR034984">
    <property type="entry name" value="Imelysin-like_IPPA"/>
</dbReference>
<protein>
    <recommendedName>
        <fullName evidence="4">Imelysin-like domain-containing protein</fullName>
    </recommendedName>
</protein>
<feature type="chain" id="PRO_5016133610" description="Imelysin-like domain-containing protein" evidence="3">
    <location>
        <begin position="25"/>
        <end position="361"/>
    </location>
</feature>
<dbReference type="GO" id="GO:0030313">
    <property type="term" value="C:cell envelope"/>
    <property type="evidence" value="ECO:0007669"/>
    <property type="project" value="UniProtKB-SubCell"/>
</dbReference>
<dbReference type="InterPro" id="IPR038352">
    <property type="entry name" value="Imelysin_sf"/>
</dbReference>
<evidence type="ECO:0000256" key="3">
    <source>
        <dbReference type="SAM" id="SignalP"/>
    </source>
</evidence>
<feature type="domain" description="Imelysin-like" evidence="4">
    <location>
        <begin position="39"/>
        <end position="339"/>
    </location>
</feature>
<evidence type="ECO:0000313" key="5">
    <source>
        <dbReference type="EMBL" id="PVZ72244.1"/>
    </source>
</evidence>
<evidence type="ECO:0000256" key="1">
    <source>
        <dbReference type="ARBA" id="ARBA00004196"/>
    </source>
</evidence>
<proteinExistence type="predicted"/>
<feature type="signal peptide" evidence="3">
    <location>
        <begin position="1"/>
        <end position="24"/>
    </location>
</feature>
<comment type="caution">
    <text evidence="5">The sequence shown here is derived from an EMBL/GenBank/DDBJ whole genome shotgun (WGS) entry which is preliminary data.</text>
</comment>
<keyword evidence="2 3" id="KW-0732">Signal</keyword>
<comment type="subcellular location">
    <subcellularLocation>
        <location evidence="1">Cell envelope</location>
    </subcellularLocation>
</comment>
<sequence length="361" mass="39847">MKKQALIGISLLCSSHLFSTPIFAADWTKTNQQLIDQQIIPSYQKLSASSAQLAQLSQQFCQSPNQAGLQSLQQQWKQVMADWTQAQPVRFGPADSFLRHYRIEMWPDKRNTGGRQFNKMIAKADPALLETKKFSRSSVALQGLTASERLLFGKKSQASLFGGSDKNQFRCNLQLAIASNLQGITSKIKDEWQTGEQSYRALLLSTGQKGNDFFSSDSEITARFLNNLYTQLQSIVDQKLLAPLGSSLEKAKGKKSESWRSKNSLENIKNNLLATQQWYLIAFAPELKGQALDGDIKAAFTTALLSVDAIKLPLVQAVADATQRAKVQTLVKNTSSLKNLIGSKLPSAINLPLGFNSLDGD</sequence>
<dbReference type="RefSeq" id="WP_116685830.1">
    <property type="nucleotide sequence ID" value="NZ_CAWNYD010000001.1"/>
</dbReference>
<reference evidence="5 6" key="1">
    <citation type="submission" date="2018-04" db="EMBL/GenBank/DDBJ databases">
        <title>Thalassorhabdus spongiae gen. nov., sp. nov., isolated from a marine sponge in South-West Iceland.</title>
        <authorList>
            <person name="Knobloch S."/>
            <person name="Daussin A."/>
            <person name="Johannsson R."/>
            <person name="Marteinsson V.T."/>
        </authorList>
    </citation>
    <scope>NUCLEOTIDE SEQUENCE [LARGE SCALE GENOMIC DNA]</scope>
    <source>
        <strain evidence="5 6">Hp12</strain>
    </source>
</reference>
<dbReference type="Proteomes" id="UP000244906">
    <property type="component" value="Unassembled WGS sequence"/>
</dbReference>
<dbReference type="InterPro" id="IPR018976">
    <property type="entry name" value="Imelysin-like"/>
</dbReference>
<evidence type="ECO:0000259" key="4">
    <source>
        <dbReference type="Pfam" id="PF09375"/>
    </source>
</evidence>
<dbReference type="CDD" id="cd14659">
    <property type="entry name" value="Imelysin-like_IPPA"/>
    <property type="match status" value="1"/>
</dbReference>
<keyword evidence="6" id="KW-1185">Reference proteome</keyword>
<dbReference type="Gene3D" id="1.20.1420.20">
    <property type="entry name" value="M75 peptidase, HXXE motif"/>
    <property type="match status" value="1"/>
</dbReference>
<dbReference type="OrthoDB" id="5729110at2"/>
<gene>
    <name evidence="5" type="ORF">DC094_04315</name>
</gene>
<evidence type="ECO:0000256" key="2">
    <source>
        <dbReference type="ARBA" id="ARBA00022729"/>
    </source>
</evidence>
<dbReference type="EMBL" id="QDDL01000001">
    <property type="protein sequence ID" value="PVZ72244.1"/>
    <property type="molecule type" value="Genomic_DNA"/>
</dbReference>
<accession>A0A2V1GYW5</accession>
<evidence type="ECO:0000313" key="6">
    <source>
        <dbReference type="Proteomes" id="UP000244906"/>
    </source>
</evidence>
<dbReference type="Pfam" id="PF09375">
    <property type="entry name" value="Peptidase_M75"/>
    <property type="match status" value="1"/>
</dbReference>